<dbReference type="GO" id="GO:0005178">
    <property type="term" value="F:integrin binding"/>
    <property type="evidence" value="ECO:0007669"/>
    <property type="project" value="InterPro"/>
</dbReference>
<dbReference type="InterPro" id="IPR007110">
    <property type="entry name" value="Ig-like_dom"/>
</dbReference>
<dbReference type="PANTHER" id="PTHR13771:SF9">
    <property type="entry name" value="INTERCELLULAR ADHESION MOLECULE 5"/>
    <property type="match status" value="1"/>
</dbReference>
<feature type="domain" description="Ig-like" evidence="1">
    <location>
        <begin position="79"/>
        <end position="142"/>
    </location>
</feature>
<keyword evidence="3" id="KW-1185">Reference proteome</keyword>
<accession>A0A4Z2E3U2</accession>
<dbReference type="Pfam" id="PF13927">
    <property type="entry name" value="Ig_3"/>
    <property type="match status" value="1"/>
</dbReference>
<proteinExistence type="predicted"/>
<evidence type="ECO:0000313" key="2">
    <source>
        <dbReference type="EMBL" id="TNN23438.1"/>
    </source>
</evidence>
<dbReference type="Gene3D" id="2.60.40.10">
    <property type="entry name" value="Immunoglobulins"/>
    <property type="match status" value="3"/>
</dbReference>
<dbReference type="SMART" id="SM00409">
    <property type="entry name" value="IG"/>
    <property type="match status" value="1"/>
</dbReference>
<dbReference type="PANTHER" id="PTHR13771">
    <property type="entry name" value="INTERCELLULAR ADHESION MOLECULE"/>
    <property type="match status" value="1"/>
</dbReference>
<evidence type="ECO:0000313" key="3">
    <source>
        <dbReference type="Proteomes" id="UP000314294"/>
    </source>
</evidence>
<dbReference type="InterPro" id="IPR013783">
    <property type="entry name" value="Ig-like_fold"/>
</dbReference>
<dbReference type="OrthoDB" id="5843397at2759"/>
<dbReference type="SUPFAM" id="SSF48726">
    <property type="entry name" value="Immunoglobulin"/>
    <property type="match status" value="3"/>
</dbReference>
<organism evidence="2 3">
    <name type="scientific">Liparis tanakae</name>
    <name type="common">Tanaka's snailfish</name>
    <dbReference type="NCBI Taxonomy" id="230148"/>
    <lineage>
        <taxon>Eukaryota</taxon>
        <taxon>Metazoa</taxon>
        <taxon>Chordata</taxon>
        <taxon>Craniata</taxon>
        <taxon>Vertebrata</taxon>
        <taxon>Euteleostomi</taxon>
        <taxon>Actinopterygii</taxon>
        <taxon>Neopterygii</taxon>
        <taxon>Teleostei</taxon>
        <taxon>Neoteleostei</taxon>
        <taxon>Acanthomorphata</taxon>
        <taxon>Eupercaria</taxon>
        <taxon>Perciformes</taxon>
        <taxon>Cottioidei</taxon>
        <taxon>Cottales</taxon>
        <taxon>Liparidae</taxon>
        <taxon>Liparis</taxon>
    </lineage>
</organism>
<sequence>MFPTKHVAAVEGELYELQCDIDQVAPVQHLMVRWYRDDDNIKTDSYAQPNATQGIVSVSFTLAANFSRGENGSRFRYAPELKNITEDVSVNVGDDVTLDCGAEGYPAPAFRWSRDGVNLPETTNGLNITLATSAIYNCTATNYLGDVTKIIHVHVKKTSIMEAPAALTTPGPSPPISCPLVLTPAKIAVRFGDPVSVNCSTSATRFSKIGWEAISGGMTSTDAVVTWTVEEVNDWDTKPLCYIDVEDGPCSIMLDVTLYREYKYSS</sequence>
<dbReference type="SMART" id="SM00408">
    <property type="entry name" value="IGc2"/>
    <property type="match status" value="1"/>
</dbReference>
<comment type="caution">
    <text evidence="2">The sequence shown here is derived from an EMBL/GenBank/DDBJ whole genome shotgun (WGS) entry which is preliminary data.</text>
</comment>
<dbReference type="EMBL" id="SRLO01018484">
    <property type="protein sequence ID" value="TNN23438.1"/>
    <property type="molecule type" value="Genomic_DNA"/>
</dbReference>
<dbReference type="InterPro" id="IPR003599">
    <property type="entry name" value="Ig_sub"/>
</dbReference>
<dbReference type="Proteomes" id="UP000314294">
    <property type="component" value="Unassembled WGS sequence"/>
</dbReference>
<name>A0A4Z2E3U2_9TELE</name>
<reference evidence="2 3" key="1">
    <citation type="submission" date="2019-03" db="EMBL/GenBank/DDBJ databases">
        <title>First draft genome of Liparis tanakae, snailfish: a comprehensive survey of snailfish specific genes.</title>
        <authorList>
            <person name="Kim W."/>
            <person name="Song I."/>
            <person name="Jeong J.-H."/>
            <person name="Kim D."/>
            <person name="Kim S."/>
            <person name="Ryu S."/>
            <person name="Song J.Y."/>
            <person name="Lee S.K."/>
        </authorList>
    </citation>
    <scope>NUCLEOTIDE SEQUENCE [LARGE SCALE GENOMIC DNA]</scope>
    <source>
        <tissue evidence="2">Muscle</tissue>
    </source>
</reference>
<dbReference type="PROSITE" id="PS50835">
    <property type="entry name" value="IG_LIKE"/>
    <property type="match status" value="1"/>
</dbReference>
<evidence type="ECO:0000259" key="1">
    <source>
        <dbReference type="PROSITE" id="PS50835"/>
    </source>
</evidence>
<dbReference type="InterPro" id="IPR003598">
    <property type="entry name" value="Ig_sub2"/>
</dbReference>
<dbReference type="GO" id="GO:0007155">
    <property type="term" value="P:cell adhesion"/>
    <property type="evidence" value="ECO:0007669"/>
    <property type="project" value="InterPro"/>
</dbReference>
<protein>
    <submittedName>
        <fullName evidence="2">Cell adhesion molecule 4</fullName>
    </submittedName>
</protein>
<dbReference type="InterPro" id="IPR036179">
    <property type="entry name" value="Ig-like_dom_sf"/>
</dbReference>
<dbReference type="InterPro" id="IPR047012">
    <property type="entry name" value="ICAM_VCAM"/>
</dbReference>
<dbReference type="AlphaFoldDB" id="A0A4Z2E3U2"/>
<gene>
    <name evidence="2" type="primary">Cadm4</name>
    <name evidence="2" type="ORF">EYF80_066441</name>
</gene>